<dbReference type="AlphaFoldDB" id="A0A0F6TCV5"/>
<dbReference type="STRING" id="35755.UL82_05075"/>
<evidence type="ECO:0000313" key="5">
    <source>
        <dbReference type="Proteomes" id="UP000033457"/>
    </source>
</evidence>
<keyword evidence="5" id="KW-1185">Reference proteome</keyword>
<feature type="domain" description="Lipid/polyisoprenoid-binding YceI-like" evidence="3">
    <location>
        <begin position="57"/>
        <end position="228"/>
    </location>
</feature>
<evidence type="ECO:0000256" key="2">
    <source>
        <dbReference type="SAM" id="Phobius"/>
    </source>
</evidence>
<dbReference type="KEGG" id="cku:UL82_05075"/>
<keyword evidence="2" id="KW-1133">Transmembrane helix</keyword>
<evidence type="ECO:0000313" key="4">
    <source>
        <dbReference type="EMBL" id="AKE41191.1"/>
    </source>
</evidence>
<dbReference type="OrthoDB" id="117810at2"/>
<dbReference type="RefSeq" id="WP_046439346.1">
    <property type="nucleotide sequence ID" value="NZ_CP011312.1"/>
</dbReference>
<accession>A0A0F6TCV5</accession>
<evidence type="ECO:0000259" key="3">
    <source>
        <dbReference type="SMART" id="SM00867"/>
    </source>
</evidence>
<dbReference type="Proteomes" id="UP000033457">
    <property type="component" value="Chromosome"/>
</dbReference>
<proteinExistence type="inferred from homology"/>
<organism evidence="4 5">
    <name type="scientific">Corynebacterium kutscheri</name>
    <dbReference type="NCBI Taxonomy" id="35755"/>
    <lineage>
        <taxon>Bacteria</taxon>
        <taxon>Bacillati</taxon>
        <taxon>Actinomycetota</taxon>
        <taxon>Actinomycetes</taxon>
        <taxon>Mycobacteriales</taxon>
        <taxon>Corynebacteriaceae</taxon>
        <taxon>Corynebacterium</taxon>
    </lineage>
</organism>
<gene>
    <name evidence="4" type="ORF">UL82_05075</name>
</gene>
<name>A0A0F6TCV5_9CORY</name>
<dbReference type="SUPFAM" id="SSF101874">
    <property type="entry name" value="YceI-like"/>
    <property type="match status" value="1"/>
</dbReference>
<keyword evidence="2" id="KW-0812">Transmembrane</keyword>
<dbReference type="Pfam" id="PF04264">
    <property type="entry name" value="YceI"/>
    <property type="match status" value="1"/>
</dbReference>
<reference evidence="4 5" key="1">
    <citation type="journal article" date="2015" name="Genome Announc.">
        <title>Complete Genome Sequence of Corynebacterium kutscheri DSM 20755, a Corynebacterial Type Strain with Remarkably Low G+C Content of Chromosomal DNA.</title>
        <authorList>
            <person name="Ruckert C."/>
            <person name="Albersmeier A."/>
            <person name="Winkler A."/>
            <person name="Tauch A."/>
        </authorList>
    </citation>
    <scope>NUCLEOTIDE SEQUENCE [LARGE SCALE GENOMIC DNA]</scope>
    <source>
        <strain evidence="4 5">DSM 20755</strain>
    </source>
</reference>
<dbReference type="SMART" id="SM00867">
    <property type="entry name" value="YceI"/>
    <property type="match status" value="1"/>
</dbReference>
<keyword evidence="2" id="KW-0472">Membrane</keyword>
<dbReference type="EMBL" id="CP011312">
    <property type="protein sequence ID" value="AKE41191.1"/>
    <property type="molecule type" value="Genomic_DNA"/>
</dbReference>
<dbReference type="PANTHER" id="PTHR34406:SF1">
    <property type="entry name" value="PROTEIN YCEI"/>
    <property type="match status" value="1"/>
</dbReference>
<protein>
    <recommendedName>
        <fullName evidence="3">Lipid/polyisoprenoid-binding YceI-like domain-containing protein</fullName>
    </recommendedName>
</protein>
<dbReference type="InterPro" id="IPR036761">
    <property type="entry name" value="TTHA0802/YceI-like_sf"/>
</dbReference>
<evidence type="ECO:0000256" key="1">
    <source>
        <dbReference type="ARBA" id="ARBA00008812"/>
    </source>
</evidence>
<sequence>MDKKRTIIIFGGISLIVVLSLFALFTVLYPLLTGPGVKTEELDASNAKPATTDINGQWSVIYGSAPNISSVGFTFHEILPSDKRVTSGSTRSVTGAIKVENETLTAGRVVVDMAEIGTDQEKRDINVRSKIFETDKYPEATFEISEKVDLSAVPDDASVSEVVVPGILTIHGESNPVEPKFKVVRSGERLIISTSIHINRLDYKVETPEFVAAKIDEEGDINVLLTLAK</sequence>
<comment type="similarity">
    <text evidence="1">Belongs to the UPF0312 family.</text>
</comment>
<dbReference type="Gene3D" id="2.40.128.110">
    <property type="entry name" value="Lipid/polyisoprenoid-binding, YceI-like"/>
    <property type="match status" value="1"/>
</dbReference>
<dbReference type="InterPro" id="IPR007372">
    <property type="entry name" value="Lipid/polyisoprenoid-bd_YceI"/>
</dbReference>
<dbReference type="HOGENOM" id="CLU_099007_0_0_11"/>
<feature type="transmembrane region" description="Helical" evidence="2">
    <location>
        <begin position="7"/>
        <end position="32"/>
    </location>
</feature>
<dbReference type="PANTHER" id="PTHR34406">
    <property type="entry name" value="PROTEIN YCEI"/>
    <property type="match status" value="1"/>
</dbReference>